<feature type="transmembrane region" description="Helical" evidence="14">
    <location>
        <begin position="229"/>
        <end position="249"/>
    </location>
</feature>
<evidence type="ECO:0000256" key="5">
    <source>
        <dbReference type="ARBA" id="ARBA00022679"/>
    </source>
</evidence>
<protein>
    <recommendedName>
        <fullName evidence="11">Protoheme IX farnesyltransferase</fullName>
        <ecNumber evidence="3">2.5.1.141</ecNumber>
    </recommendedName>
    <alternativeName>
        <fullName evidence="12">Heme B farnesyltransferase</fullName>
    </alternativeName>
    <alternativeName>
        <fullName evidence="10">Heme O synthase</fullName>
    </alternativeName>
</protein>
<dbReference type="InterPro" id="IPR006369">
    <property type="entry name" value="Protohaem_IX_farnesylTrfase"/>
</dbReference>
<comment type="subcellular location">
    <subcellularLocation>
        <location evidence="1">Cell membrane</location>
        <topology evidence="1">Multi-pass membrane protein</topology>
    </subcellularLocation>
</comment>
<comment type="pathway">
    <text evidence="2">Porphyrin-containing compound metabolism; heme O biosynthesis; heme O from protoheme: step 1/1.</text>
</comment>
<keyword evidence="9 14" id="KW-0472">Membrane</keyword>
<evidence type="ECO:0000256" key="12">
    <source>
        <dbReference type="ARBA" id="ARBA00042475"/>
    </source>
</evidence>
<name>A0A846QI14_9BACT</name>
<keyword evidence="6 14" id="KW-0812">Transmembrane</keyword>
<dbReference type="PANTHER" id="PTHR43448:SF7">
    <property type="entry name" value="4-HYDROXYBENZOATE SOLANESYLTRANSFERASE"/>
    <property type="match status" value="1"/>
</dbReference>
<organism evidence="15 16">
    <name type="scientific">Desulfobaculum xiamenense</name>
    <dbReference type="NCBI Taxonomy" id="995050"/>
    <lineage>
        <taxon>Bacteria</taxon>
        <taxon>Pseudomonadati</taxon>
        <taxon>Thermodesulfobacteriota</taxon>
        <taxon>Desulfovibrionia</taxon>
        <taxon>Desulfovibrionales</taxon>
        <taxon>Desulfovibrionaceae</taxon>
        <taxon>Desulfobaculum</taxon>
    </lineage>
</organism>
<evidence type="ECO:0000256" key="3">
    <source>
        <dbReference type="ARBA" id="ARBA00012292"/>
    </source>
</evidence>
<dbReference type="InterPro" id="IPR000537">
    <property type="entry name" value="UbiA_prenyltransferase"/>
</dbReference>
<evidence type="ECO:0000256" key="2">
    <source>
        <dbReference type="ARBA" id="ARBA00004919"/>
    </source>
</evidence>
<evidence type="ECO:0000256" key="7">
    <source>
        <dbReference type="ARBA" id="ARBA00022989"/>
    </source>
</evidence>
<gene>
    <name evidence="15" type="ORF">GGQ74_001471</name>
</gene>
<evidence type="ECO:0000256" key="6">
    <source>
        <dbReference type="ARBA" id="ARBA00022692"/>
    </source>
</evidence>
<feature type="transmembrane region" description="Helical" evidence="14">
    <location>
        <begin position="204"/>
        <end position="223"/>
    </location>
</feature>
<keyword evidence="16" id="KW-1185">Reference proteome</keyword>
<dbReference type="PANTHER" id="PTHR43448">
    <property type="entry name" value="PROTOHEME IX FARNESYLTRANSFERASE, MITOCHONDRIAL"/>
    <property type="match status" value="1"/>
</dbReference>
<dbReference type="Gene3D" id="1.10.357.140">
    <property type="entry name" value="UbiA prenyltransferase"/>
    <property type="match status" value="1"/>
</dbReference>
<evidence type="ECO:0000256" key="4">
    <source>
        <dbReference type="ARBA" id="ARBA00022475"/>
    </source>
</evidence>
<keyword evidence="7 14" id="KW-1133">Transmembrane helix</keyword>
<dbReference type="GO" id="GO:0005886">
    <property type="term" value="C:plasma membrane"/>
    <property type="evidence" value="ECO:0007669"/>
    <property type="project" value="UniProtKB-SubCell"/>
</dbReference>
<dbReference type="Pfam" id="PF01040">
    <property type="entry name" value="UbiA"/>
    <property type="match status" value="1"/>
</dbReference>
<evidence type="ECO:0000256" key="8">
    <source>
        <dbReference type="ARBA" id="ARBA00023133"/>
    </source>
</evidence>
<proteinExistence type="predicted"/>
<sequence length="274" mass="28302">MRDVVALVRPRISAMVAGAAAFGYLLAGNVSVWRLVGAVGGAFFLCAGCSALNQVQEWRIDARMSRTASRPVASGRMTPAAGAGAAALTMGLGAGLYWMAGGALVLAVCAGVVALYNGLYTPLKRHTSFAVLVGGVAGALPPYTGWLCAGGEPLDTGILGVGLMIYLWQVPHFWMLAELHREDFAAAGLPVTPLRMPRRIFNPLMYLWVVGYFTAALALPVLVDAPGAALGVTAASAACGVGVGLCGMWGRTGRAMVWLNASLPLVCVAVLLGL</sequence>
<dbReference type="InterPro" id="IPR044878">
    <property type="entry name" value="UbiA_sf"/>
</dbReference>
<feature type="transmembrane region" description="Helical" evidence="14">
    <location>
        <begin position="12"/>
        <end position="27"/>
    </location>
</feature>
<dbReference type="InterPro" id="IPR030470">
    <property type="entry name" value="UbiA_prenylTrfase_CS"/>
</dbReference>
<evidence type="ECO:0000256" key="14">
    <source>
        <dbReference type="SAM" id="Phobius"/>
    </source>
</evidence>
<evidence type="ECO:0000313" key="16">
    <source>
        <dbReference type="Proteomes" id="UP000580856"/>
    </source>
</evidence>
<accession>A0A846QI14</accession>
<feature type="transmembrane region" description="Helical" evidence="14">
    <location>
        <begin position="96"/>
        <end position="116"/>
    </location>
</feature>
<feature type="transmembrane region" description="Helical" evidence="14">
    <location>
        <begin position="158"/>
        <end position="177"/>
    </location>
</feature>
<evidence type="ECO:0000313" key="15">
    <source>
        <dbReference type="EMBL" id="NJB67831.1"/>
    </source>
</evidence>
<feature type="transmembrane region" description="Helical" evidence="14">
    <location>
        <begin position="73"/>
        <end position="90"/>
    </location>
</feature>
<dbReference type="Proteomes" id="UP000580856">
    <property type="component" value="Unassembled WGS sequence"/>
</dbReference>
<keyword evidence="5 15" id="KW-0808">Transferase</keyword>
<evidence type="ECO:0000256" key="10">
    <source>
        <dbReference type="ARBA" id="ARBA00030253"/>
    </source>
</evidence>
<keyword evidence="8" id="KW-0350">Heme biosynthesis</keyword>
<dbReference type="CDD" id="cd13957">
    <property type="entry name" value="PT_UbiA_Cox10"/>
    <property type="match status" value="1"/>
</dbReference>
<keyword evidence="4" id="KW-1003">Cell membrane</keyword>
<evidence type="ECO:0000256" key="9">
    <source>
        <dbReference type="ARBA" id="ARBA00023136"/>
    </source>
</evidence>
<feature type="transmembrane region" description="Helical" evidence="14">
    <location>
        <begin position="33"/>
        <end position="52"/>
    </location>
</feature>
<evidence type="ECO:0000256" key="11">
    <source>
        <dbReference type="ARBA" id="ARBA00040810"/>
    </source>
</evidence>
<feature type="transmembrane region" description="Helical" evidence="14">
    <location>
        <begin position="128"/>
        <end position="146"/>
    </location>
</feature>
<dbReference type="RefSeq" id="WP_167940850.1">
    <property type="nucleotide sequence ID" value="NZ_JAATJA010000001.1"/>
</dbReference>
<comment type="catalytic activity">
    <reaction evidence="13">
        <text>heme b + (2E,6E)-farnesyl diphosphate + H2O = Fe(II)-heme o + diphosphate</text>
        <dbReference type="Rhea" id="RHEA:28070"/>
        <dbReference type="ChEBI" id="CHEBI:15377"/>
        <dbReference type="ChEBI" id="CHEBI:33019"/>
        <dbReference type="ChEBI" id="CHEBI:60344"/>
        <dbReference type="ChEBI" id="CHEBI:60530"/>
        <dbReference type="ChEBI" id="CHEBI:175763"/>
        <dbReference type="EC" id="2.5.1.141"/>
    </reaction>
</comment>
<feature type="transmembrane region" description="Helical" evidence="14">
    <location>
        <begin position="256"/>
        <end position="273"/>
    </location>
</feature>
<dbReference type="EMBL" id="JAATJA010000001">
    <property type="protein sequence ID" value="NJB67831.1"/>
    <property type="molecule type" value="Genomic_DNA"/>
</dbReference>
<reference evidence="15 16" key="1">
    <citation type="submission" date="2020-03" db="EMBL/GenBank/DDBJ databases">
        <title>Genomic Encyclopedia of Type Strains, Phase IV (KMG-IV): sequencing the most valuable type-strain genomes for metagenomic binning, comparative biology and taxonomic classification.</title>
        <authorList>
            <person name="Goeker M."/>
        </authorList>
    </citation>
    <scope>NUCLEOTIDE SEQUENCE [LARGE SCALE GENOMIC DNA]</scope>
    <source>
        <strain evidence="15 16">DSM 24233</strain>
    </source>
</reference>
<dbReference type="AlphaFoldDB" id="A0A846QI14"/>
<dbReference type="GO" id="GO:0008495">
    <property type="term" value="F:protoheme IX farnesyltransferase activity"/>
    <property type="evidence" value="ECO:0007669"/>
    <property type="project" value="UniProtKB-EC"/>
</dbReference>
<dbReference type="GO" id="GO:0006783">
    <property type="term" value="P:heme biosynthetic process"/>
    <property type="evidence" value="ECO:0007669"/>
    <property type="project" value="UniProtKB-KW"/>
</dbReference>
<comment type="caution">
    <text evidence="15">The sequence shown here is derived from an EMBL/GenBank/DDBJ whole genome shotgun (WGS) entry which is preliminary data.</text>
</comment>
<dbReference type="EC" id="2.5.1.141" evidence="3"/>
<dbReference type="PROSITE" id="PS00943">
    <property type="entry name" value="UBIA"/>
    <property type="match status" value="1"/>
</dbReference>
<evidence type="ECO:0000256" key="1">
    <source>
        <dbReference type="ARBA" id="ARBA00004651"/>
    </source>
</evidence>
<evidence type="ECO:0000256" key="13">
    <source>
        <dbReference type="ARBA" id="ARBA00047690"/>
    </source>
</evidence>